<evidence type="ECO:0000313" key="3">
    <source>
        <dbReference type="EMBL" id="AZF93355.1"/>
    </source>
</evidence>
<sequence length="108" mass="12608">MAWSERGDRKGARRMPEKLRREVIKRDRKMGRGCWFLYTDICLGIDQPRVQVHHIIDAEDDGPDDPDNLVTACTPCHVRYSARVSQKRSVAKQNEWKRKPEKHPGVLD</sequence>
<feature type="region of interest" description="Disordered" evidence="1">
    <location>
        <begin position="84"/>
        <end position="108"/>
    </location>
</feature>
<protein>
    <submittedName>
        <fullName evidence="3">HNH endonuclease</fullName>
    </submittedName>
</protein>
<feature type="domain" description="HNH nuclease" evidence="2">
    <location>
        <begin position="18"/>
        <end position="78"/>
    </location>
</feature>
<proteinExistence type="predicted"/>
<dbReference type="Pfam" id="PF01844">
    <property type="entry name" value="HNH"/>
    <property type="match status" value="1"/>
</dbReference>
<dbReference type="CDD" id="cd00085">
    <property type="entry name" value="HNHc"/>
    <property type="match status" value="1"/>
</dbReference>
<dbReference type="InterPro" id="IPR002711">
    <property type="entry name" value="HNH"/>
</dbReference>
<dbReference type="GO" id="GO:0003676">
    <property type="term" value="F:nucleic acid binding"/>
    <property type="evidence" value="ECO:0007669"/>
    <property type="project" value="InterPro"/>
</dbReference>
<keyword evidence="3" id="KW-0255">Endonuclease</keyword>
<name>A0A3G8FF33_9CAUD</name>
<dbReference type="SMART" id="SM00507">
    <property type="entry name" value="HNHc"/>
    <property type="match status" value="1"/>
</dbReference>
<dbReference type="Proteomes" id="UP000269849">
    <property type="component" value="Segment"/>
</dbReference>
<organism evidence="3 4">
    <name type="scientific">Mycobacterium phage Beelzebub</name>
    <dbReference type="NCBI Taxonomy" id="2488783"/>
    <lineage>
        <taxon>Viruses</taxon>
        <taxon>Duplodnaviria</taxon>
        <taxon>Heunggongvirae</taxon>
        <taxon>Uroviricota</taxon>
        <taxon>Caudoviricetes</taxon>
        <taxon>Marvinvirus</taxon>
        <taxon>Marvinvirus marvin</taxon>
    </lineage>
</organism>
<accession>A0A3G8FF33</accession>
<reference evidence="3 4" key="1">
    <citation type="submission" date="2018-10" db="EMBL/GenBank/DDBJ databases">
        <authorList>
            <person name="Sevcik K."/>
            <person name="Aulner M.R."/>
            <person name="Preston P.A."/>
            <person name="Tolsma S."/>
            <person name="Garlena R.A."/>
            <person name="Russell D.A."/>
            <person name="Pope W.H."/>
            <person name="Jacobs-Sera D."/>
            <person name="Hatfull G.F."/>
        </authorList>
    </citation>
    <scope>NUCLEOTIDE SEQUENCE [LARGE SCALE GENOMIC DNA]</scope>
</reference>
<evidence type="ECO:0000256" key="1">
    <source>
        <dbReference type="SAM" id="MobiDB-lite"/>
    </source>
</evidence>
<feature type="compositionally biased region" description="Basic and acidic residues" evidence="1">
    <location>
        <begin position="94"/>
        <end position="108"/>
    </location>
</feature>
<evidence type="ECO:0000313" key="4">
    <source>
        <dbReference type="Proteomes" id="UP000269849"/>
    </source>
</evidence>
<dbReference type="GO" id="GO:0004519">
    <property type="term" value="F:endonuclease activity"/>
    <property type="evidence" value="ECO:0007669"/>
    <property type="project" value="UniProtKB-KW"/>
</dbReference>
<gene>
    <name evidence="3" type="primary">96</name>
    <name evidence="3" type="ORF">SEA_BEELZEBUB_96</name>
</gene>
<dbReference type="EMBL" id="MK061407">
    <property type="protein sequence ID" value="AZF93355.1"/>
    <property type="molecule type" value="Genomic_DNA"/>
</dbReference>
<evidence type="ECO:0000259" key="2">
    <source>
        <dbReference type="SMART" id="SM00507"/>
    </source>
</evidence>
<dbReference type="Gene3D" id="1.10.30.50">
    <property type="match status" value="1"/>
</dbReference>
<dbReference type="GO" id="GO:0008270">
    <property type="term" value="F:zinc ion binding"/>
    <property type="evidence" value="ECO:0007669"/>
    <property type="project" value="InterPro"/>
</dbReference>
<keyword evidence="3" id="KW-0540">Nuclease</keyword>
<keyword evidence="3" id="KW-0378">Hydrolase</keyword>
<dbReference type="InterPro" id="IPR003615">
    <property type="entry name" value="HNH_nuc"/>
</dbReference>